<feature type="transmembrane region" description="Helical" evidence="1">
    <location>
        <begin position="73"/>
        <end position="93"/>
    </location>
</feature>
<evidence type="ECO:0000256" key="1">
    <source>
        <dbReference type="SAM" id="Phobius"/>
    </source>
</evidence>
<dbReference type="Proteomes" id="UP000295257">
    <property type="component" value="Unassembled WGS sequence"/>
</dbReference>
<dbReference type="Pfam" id="PF19389">
    <property type="entry name" value="DUF5964"/>
    <property type="match status" value="1"/>
</dbReference>
<proteinExistence type="predicted"/>
<dbReference type="OrthoDB" id="2297851at2"/>
<evidence type="ECO:0000313" key="3">
    <source>
        <dbReference type="Proteomes" id="UP000295257"/>
    </source>
</evidence>
<dbReference type="InterPro" id="IPR046008">
    <property type="entry name" value="DUF5964"/>
</dbReference>
<reference evidence="2 3" key="1">
    <citation type="journal article" date="2019" name="Appl. Microbiol. Biotechnol.">
        <title>Uncovering carbohydrate metabolism through a genotype-phenotype association study of 56 lactic acid bacteria genomes.</title>
        <authorList>
            <person name="Buron-Moles G."/>
            <person name="Chailyan A."/>
            <person name="Dolejs I."/>
            <person name="Forster J."/>
            <person name="Miks M.H."/>
        </authorList>
    </citation>
    <scope>NUCLEOTIDE SEQUENCE [LARGE SCALE GENOMIC DNA]</scope>
    <source>
        <strain evidence="2 3">ATCC 29644</strain>
    </source>
</reference>
<name>A0A4R5NCT0_9LACO</name>
<dbReference type="EMBL" id="PUFN01000023">
    <property type="protein sequence ID" value="TDG70935.1"/>
    <property type="molecule type" value="Genomic_DNA"/>
</dbReference>
<evidence type="ECO:0008006" key="4">
    <source>
        <dbReference type="Google" id="ProtNLM"/>
    </source>
</evidence>
<sequence>MKIRRTIEVVPSFVLIAIFIYSLYLKAVGGSWVNLFVIGITGLSAYIPIAVFIEAIANSFRNVRPVPLRDKLFYGYMIIIWVIALVVAIGSMGQA</sequence>
<organism evidence="2 3">
    <name type="scientific">Companilactobacillus farciminis</name>
    <dbReference type="NCBI Taxonomy" id="1612"/>
    <lineage>
        <taxon>Bacteria</taxon>
        <taxon>Bacillati</taxon>
        <taxon>Bacillota</taxon>
        <taxon>Bacilli</taxon>
        <taxon>Lactobacillales</taxon>
        <taxon>Lactobacillaceae</taxon>
        <taxon>Companilactobacillus</taxon>
    </lineage>
</organism>
<protein>
    <recommendedName>
        <fullName evidence="4">Cation transporter</fullName>
    </recommendedName>
</protein>
<dbReference type="STRING" id="1612.ABB44_00450"/>
<dbReference type="RefSeq" id="WP_010020360.1">
    <property type="nucleotide sequence ID" value="NZ_BHYW01000028.1"/>
</dbReference>
<keyword evidence="1" id="KW-0472">Membrane</keyword>
<keyword evidence="3" id="KW-1185">Reference proteome</keyword>
<feature type="transmembrane region" description="Helical" evidence="1">
    <location>
        <begin position="7"/>
        <end position="25"/>
    </location>
</feature>
<accession>A0A4R5NCT0</accession>
<evidence type="ECO:0000313" key="2">
    <source>
        <dbReference type="EMBL" id="TDG70935.1"/>
    </source>
</evidence>
<keyword evidence="1" id="KW-0812">Transmembrane</keyword>
<feature type="transmembrane region" description="Helical" evidence="1">
    <location>
        <begin position="31"/>
        <end position="53"/>
    </location>
</feature>
<gene>
    <name evidence="2" type="ORF">C5L30_000712</name>
</gene>
<keyword evidence="1" id="KW-1133">Transmembrane helix</keyword>
<dbReference type="AlphaFoldDB" id="A0A4R5NCT0"/>
<comment type="caution">
    <text evidence="2">The sequence shown here is derived from an EMBL/GenBank/DDBJ whole genome shotgun (WGS) entry which is preliminary data.</text>
</comment>